<evidence type="ECO:0000256" key="3">
    <source>
        <dbReference type="ARBA" id="ARBA00022989"/>
    </source>
</evidence>
<gene>
    <name evidence="6" type="ORF">JVT61DRAFT_8042</name>
</gene>
<dbReference type="GO" id="GO:0005789">
    <property type="term" value="C:endoplasmic reticulum membrane"/>
    <property type="evidence" value="ECO:0007669"/>
    <property type="project" value="UniProtKB-SubCell"/>
</dbReference>
<evidence type="ECO:0000313" key="7">
    <source>
        <dbReference type="Proteomes" id="UP000683000"/>
    </source>
</evidence>
<evidence type="ECO:0000256" key="4">
    <source>
        <dbReference type="ARBA" id="ARBA00023136"/>
    </source>
</evidence>
<dbReference type="GO" id="GO:0004671">
    <property type="term" value="F:protein C-terminal S-isoprenylcysteine carboxyl O-methyltransferase activity"/>
    <property type="evidence" value="ECO:0007669"/>
    <property type="project" value="UniProtKB-EC"/>
</dbReference>
<keyword evidence="7" id="KW-1185">Reference proteome</keyword>
<comment type="caution">
    <text evidence="6">The sequence shown here is derived from an EMBL/GenBank/DDBJ whole genome shotgun (WGS) entry which is preliminary data.</text>
</comment>
<dbReference type="AlphaFoldDB" id="A0A8I3A5S7"/>
<organism evidence="6 7">
    <name type="scientific">Boletus reticuloceps</name>
    <dbReference type="NCBI Taxonomy" id="495285"/>
    <lineage>
        <taxon>Eukaryota</taxon>
        <taxon>Fungi</taxon>
        <taxon>Dikarya</taxon>
        <taxon>Basidiomycota</taxon>
        <taxon>Agaricomycotina</taxon>
        <taxon>Agaricomycetes</taxon>
        <taxon>Agaricomycetidae</taxon>
        <taxon>Boletales</taxon>
        <taxon>Boletineae</taxon>
        <taxon>Boletaceae</taxon>
        <taxon>Boletoideae</taxon>
        <taxon>Boletus</taxon>
    </lineage>
</organism>
<protein>
    <recommendedName>
        <fullName evidence="5">Protein-S-isoprenylcysteine O-methyltransferase</fullName>
        <ecNumber evidence="5">2.1.1.100</ecNumber>
    </recommendedName>
</protein>
<proteinExistence type="inferred from homology"/>
<comment type="catalytic activity">
    <reaction evidence="5">
        <text>[protein]-C-terminal S-[(2E,6E)-farnesyl]-L-cysteine + S-adenosyl-L-methionine = [protein]-C-terminal S-[(2E,6E)-farnesyl]-L-cysteine methyl ester + S-adenosyl-L-homocysteine</text>
        <dbReference type="Rhea" id="RHEA:21672"/>
        <dbReference type="Rhea" id="RHEA-COMP:12125"/>
        <dbReference type="Rhea" id="RHEA-COMP:12126"/>
        <dbReference type="ChEBI" id="CHEBI:57856"/>
        <dbReference type="ChEBI" id="CHEBI:59789"/>
        <dbReference type="ChEBI" id="CHEBI:90510"/>
        <dbReference type="ChEBI" id="CHEBI:90511"/>
        <dbReference type="EC" id="2.1.1.100"/>
    </reaction>
</comment>
<feature type="transmembrane region" description="Helical" evidence="5">
    <location>
        <begin position="165"/>
        <end position="189"/>
    </location>
</feature>
<dbReference type="EC" id="2.1.1.100" evidence="5"/>
<sequence>MLSTDQLLEIFVVLCIVDHYRYAFSKIGKASAYARSKSGPVRPDSMPTRLSVLITPFQAFVHFLVPTVYMISVIAAGFNTPRWMHALALPDAMFGVELDDLRKNAVRVFACVASISLQGLSDDAFLHLDDQFHPIGRREKSRIIHTGPYAWVRHPLYALSLLHSALWTVMLWSYVPLVVVVATAVVYAVKIPIEEEAILRDDAVKEQYRAYMRKVPAKLVPYVW</sequence>
<dbReference type="EMBL" id="JAGFBS010000029">
    <property type="protein sequence ID" value="KAG6372241.1"/>
    <property type="molecule type" value="Genomic_DNA"/>
</dbReference>
<keyword evidence="5" id="KW-0808">Transferase</keyword>
<evidence type="ECO:0000313" key="6">
    <source>
        <dbReference type="EMBL" id="KAG6372241.1"/>
    </source>
</evidence>
<keyword evidence="3 5" id="KW-1133">Transmembrane helix</keyword>
<keyword evidence="5" id="KW-0256">Endoplasmic reticulum</keyword>
<accession>A0A8I3A5S7</accession>
<comment type="caution">
    <text evidence="5">Lacks conserved residue(s) required for the propagation of feature annotation.</text>
</comment>
<name>A0A8I3A5S7_9AGAM</name>
<dbReference type="PANTHER" id="PTHR43847">
    <property type="entry name" value="BLL3993 PROTEIN"/>
    <property type="match status" value="1"/>
</dbReference>
<dbReference type="Pfam" id="PF04140">
    <property type="entry name" value="ICMT"/>
    <property type="match status" value="1"/>
</dbReference>
<dbReference type="GO" id="GO:0032259">
    <property type="term" value="P:methylation"/>
    <property type="evidence" value="ECO:0007669"/>
    <property type="project" value="UniProtKB-KW"/>
</dbReference>
<reference evidence="6" key="1">
    <citation type="submission" date="2021-03" db="EMBL/GenBank/DDBJ databases">
        <title>Evolutionary innovations through gain and loss of genes in the ectomycorrhizal Boletales.</title>
        <authorList>
            <person name="Wu G."/>
            <person name="Miyauchi S."/>
            <person name="Morin E."/>
            <person name="Yang Z.-L."/>
            <person name="Xu J."/>
            <person name="Martin F.M."/>
        </authorList>
    </citation>
    <scope>NUCLEOTIDE SEQUENCE</scope>
    <source>
        <strain evidence="6">BR01</strain>
    </source>
</reference>
<comment type="subcellular location">
    <subcellularLocation>
        <location evidence="5">Endoplasmic reticulum membrane</location>
        <topology evidence="5">Multi-pass membrane protein</topology>
    </subcellularLocation>
    <subcellularLocation>
        <location evidence="1">Membrane</location>
        <topology evidence="1">Multi-pass membrane protein</topology>
    </subcellularLocation>
</comment>
<evidence type="ECO:0000256" key="5">
    <source>
        <dbReference type="RuleBase" id="RU362022"/>
    </source>
</evidence>
<dbReference type="InterPro" id="IPR052527">
    <property type="entry name" value="Metal_cation-efflux_comp"/>
</dbReference>
<keyword evidence="5" id="KW-0489">Methyltransferase</keyword>
<keyword evidence="2 5" id="KW-0812">Transmembrane</keyword>
<dbReference type="PANTHER" id="PTHR43847:SF1">
    <property type="entry name" value="BLL3993 PROTEIN"/>
    <property type="match status" value="1"/>
</dbReference>
<dbReference type="InterPro" id="IPR007269">
    <property type="entry name" value="ICMT_MeTrfase"/>
</dbReference>
<evidence type="ECO:0000256" key="1">
    <source>
        <dbReference type="ARBA" id="ARBA00004141"/>
    </source>
</evidence>
<dbReference type="Gene3D" id="1.20.120.1630">
    <property type="match status" value="1"/>
</dbReference>
<dbReference type="Proteomes" id="UP000683000">
    <property type="component" value="Unassembled WGS sequence"/>
</dbReference>
<feature type="transmembrane region" description="Helical" evidence="5">
    <location>
        <begin position="59"/>
        <end position="78"/>
    </location>
</feature>
<keyword evidence="4 5" id="KW-0472">Membrane</keyword>
<comment type="similarity">
    <text evidence="5">Belongs to the class VI-like SAM-binding methyltransferase superfamily. Isoprenylcysteine carboxyl methyltransferase family.</text>
</comment>
<evidence type="ECO:0000256" key="2">
    <source>
        <dbReference type="ARBA" id="ARBA00022692"/>
    </source>
</evidence>
<dbReference type="OrthoDB" id="422086at2759"/>
<keyword evidence="5" id="KW-0949">S-adenosyl-L-methionine</keyword>